<dbReference type="PANTHER" id="PTHR22761">
    <property type="entry name" value="CHARGED MULTIVESICULAR BODY PROTEIN"/>
    <property type="match status" value="1"/>
</dbReference>
<reference evidence="2 3" key="1">
    <citation type="submission" date="2017-03" db="EMBL/GenBank/DDBJ databases">
        <title>WGS assembly of Porphyra umbilicalis.</title>
        <authorList>
            <person name="Brawley S.H."/>
            <person name="Blouin N.A."/>
            <person name="Ficko-Blean E."/>
            <person name="Wheeler G.L."/>
            <person name="Lohr M."/>
            <person name="Goodson H.V."/>
            <person name="Jenkins J.W."/>
            <person name="Blaby-Haas C.E."/>
            <person name="Helliwell K.E."/>
            <person name="Chan C."/>
            <person name="Marriage T."/>
            <person name="Bhattacharya D."/>
            <person name="Klein A.S."/>
            <person name="Badis Y."/>
            <person name="Brodie J."/>
            <person name="Cao Y."/>
            <person name="Collen J."/>
            <person name="Dittami S.M."/>
            <person name="Gachon C.M."/>
            <person name="Green B.R."/>
            <person name="Karpowicz S."/>
            <person name="Kim J.W."/>
            <person name="Kudahl U."/>
            <person name="Lin S."/>
            <person name="Michel G."/>
            <person name="Mittag M."/>
            <person name="Olson B.J."/>
            <person name="Pangilinan J."/>
            <person name="Peng Y."/>
            <person name="Qiu H."/>
            <person name="Shu S."/>
            <person name="Singer J.T."/>
            <person name="Smith A.G."/>
            <person name="Sprecher B.N."/>
            <person name="Wagner V."/>
            <person name="Wang W."/>
            <person name="Wang Z.-Y."/>
            <person name="Yan J."/>
            <person name="Yarish C."/>
            <person name="Zoeuner-Riek S."/>
            <person name="Zhuang Y."/>
            <person name="Zou Y."/>
            <person name="Lindquist E.A."/>
            <person name="Grimwood J."/>
            <person name="Barry K."/>
            <person name="Rokhsar D.S."/>
            <person name="Schmutz J."/>
            <person name="Stiller J.W."/>
            <person name="Grossman A.R."/>
            <person name="Prochnik S.E."/>
        </authorList>
    </citation>
    <scope>NUCLEOTIDE SEQUENCE [LARGE SCALE GENOMIC DNA]</scope>
    <source>
        <strain evidence="2">4086291</strain>
    </source>
</reference>
<dbReference type="InterPro" id="IPR005024">
    <property type="entry name" value="Snf7_fam"/>
</dbReference>
<dbReference type="EMBL" id="KV919815">
    <property type="protein sequence ID" value="OSX69071.1"/>
    <property type="molecule type" value="Genomic_DNA"/>
</dbReference>
<evidence type="ECO:0000256" key="1">
    <source>
        <dbReference type="SAM" id="MobiDB-lite"/>
    </source>
</evidence>
<evidence type="ECO:0000313" key="2">
    <source>
        <dbReference type="EMBL" id="OSX69071.1"/>
    </source>
</evidence>
<evidence type="ECO:0000313" key="3">
    <source>
        <dbReference type="Proteomes" id="UP000218209"/>
    </source>
</evidence>
<accession>A0A1X6NKC5</accession>
<dbReference type="GO" id="GO:0032511">
    <property type="term" value="P:late endosome to vacuole transport via multivesicular body sorting pathway"/>
    <property type="evidence" value="ECO:0007669"/>
    <property type="project" value="TreeGrafter"/>
</dbReference>
<proteinExistence type="predicted"/>
<dbReference type="OrthoDB" id="3973241at2759"/>
<dbReference type="Proteomes" id="UP000218209">
    <property type="component" value="Unassembled WGS sequence"/>
</dbReference>
<protein>
    <recommendedName>
        <fullName evidence="4">Charged multivesicular body protein 5</fullName>
    </recommendedName>
</protein>
<feature type="region of interest" description="Disordered" evidence="1">
    <location>
        <begin position="1"/>
        <end position="29"/>
    </location>
</feature>
<name>A0A1X6NKC5_PORUM</name>
<dbReference type="GO" id="GO:0006900">
    <property type="term" value="P:vesicle budding from membrane"/>
    <property type="evidence" value="ECO:0007669"/>
    <property type="project" value="TreeGrafter"/>
</dbReference>
<keyword evidence="3" id="KW-1185">Reference proteome</keyword>
<dbReference type="Pfam" id="PF03357">
    <property type="entry name" value="Snf7"/>
    <property type="match status" value="1"/>
</dbReference>
<dbReference type="AlphaFoldDB" id="A0A1X6NKC5"/>
<sequence>MFRRTPKTAPPGVAPPTGYRTAPPAQAGVPFGATLHDANVRMEKQESKTNADLTRVTAELEAAKAELRRAPPSAQALYKRRVLHKMRERNMLTAQLGHVANRAFNMQQIVAAKEGMESARDTVAIMQAGQSELKALQASVDIDKAQDVMDDMADTLNDVEDVNEALSYDIGTAVVDDAELEAEMDGLEAELAGGTASYVPAAPPVAVPSYLGGAGELGGAVVRLFVRGVGSVRAAVCGAATVMRLQLACMRRHACGACGLAIVCLAPPSLVSFVVSCGSLCIRLLSGPCLVHLCHRCYNKHLVLFHLCLLRCLKRERCSGTYAPSQPNCTLVTRADCEYFLGQSLGYMKEQ</sequence>
<dbReference type="GO" id="GO:0005771">
    <property type="term" value="C:multivesicular body"/>
    <property type="evidence" value="ECO:0007669"/>
    <property type="project" value="TreeGrafter"/>
</dbReference>
<evidence type="ECO:0008006" key="4">
    <source>
        <dbReference type="Google" id="ProtNLM"/>
    </source>
</evidence>
<dbReference type="Gene3D" id="6.10.250.1710">
    <property type="match status" value="1"/>
</dbReference>
<organism evidence="2 3">
    <name type="scientific">Porphyra umbilicalis</name>
    <name type="common">Purple laver</name>
    <name type="synonym">Red alga</name>
    <dbReference type="NCBI Taxonomy" id="2786"/>
    <lineage>
        <taxon>Eukaryota</taxon>
        <taxon>Rhodophyta</taxon>
        <taxon>Bangiophyceae</taxon>
        <taxon>Bangiales</taxon>
        <taxon>Bangiaceae</taxon>
        <taxon>Porphyra</taxon>
    </lineage>
</organism>
<gene>
    <name evidence="2" type="ORF">BU14_1904s0002</name>
</gene>